<feature type="domain" description="C1q" evidence="6">
    <location>
        <begin position="150"/>
        <end position="283"/>
    </location>
</feature>
<protein>
    <recommendedName>
        <fullName evidence="6">C1q domain-containing protein</fullName>
    </recommendedName>
</protein>
<dbReference type="SUPFAM" id="SSF49842">
    <property type="entry name" value="TNF-like"/>
    <property type="match status" value="1"/>
</dbReference>
<dbReference type="InterPro" id="IPR008983">
    <property type="entry name" value="Tumour_necrosis_fac-like_dom"/>
</dbReference>
<keyword evidence="2" id="KW-0964">Secreted</keyword>
<dbReference type="RefSeq" id="XP_028826181.1">
    <property type="nucleotide sequence ID" value="XM_028970348.1"/>
</dbReference>
<organism evidence="7 8">
    <name type="scientific">Denticeps clupeoides</name>
    <name type="common">denticle herring</name>
    <dbReference type="NCBI Taxonomy" id="299321"/>
    <lineage>
        <taxon>Eukaryota</taxon>
        <taxon>Metazoa</taxon>
        <taxon>Chordata</taxon>
        <taxon>Craniata</taxon>
        <taxon>Vertebrata</taxon>
        <taxon>Euteleostomi</taxon>
        <taxon>Actinopterygii</taxon>
        <taxon>Neopterygii</taxon>
        <taxon>Teleostei</taxon>
        <taxon>Clupei</taxon>
        <taxon>Clupeiformes</taxon>
        <taxon>Denticipitoidei</taxon>
        <taxon>Denticipitidae</taxon>
        <taxon>Denticeps</taxon>
    </lineage>
</organism>
<comment type="subcellular location">
    <subcellularLocation>
        <location evidence="1">Secreted</location>
    </subcellularLocation>
</comment>
<evidence type="ECO:0000313" key="7">
    <source>
        <dbReference type="Ensembl" id="ENSDCDP00010049394.1"/>
    </source>
</evidence>
<feature type="coiled-coil region" evidence="4">
    <location>
        <begin position="71"/>
        <end position="124"/>
    </location>
</feature>
<keyword evidence="4" id="KW-0175">Coiled coil</keyword>
<dbReference type="Proteomes" id="UP000694580">
    <property type="component" value="Chromosome 2"/>
</dbReference>
<name>A0AAY4DVU0_9TELE</name>
<dbReference type="InterPro" id="IPR001073">
    <property type="entry name" value="C1q_dom"/>
</dbReference>
<evidence type="ECO:0000256" key="4">
    <source>
        <dbReference type="SAM" id="Coils"/>
    </source>
</evidence>
<evidence type="ECO:0000256" key="3">
    <source>
        <dbReference type="ARBA" id="ARBA00022729"/>
    </source>
</evidence>
<evidence type="ECO:0000259" key="6">
    <source>
        <dbReference type="PROSITE" id="PS50871"/>
    </source>
</evidence>
<keyword evidence="8" id="KW-1185">Reference proteome</keyword>
<sequence length="283" mass="31182">MSQEMSSLSVFSMKVSVALLVFLCSSLLVVEGKRDGREAETACASQENCLPEIFTLLREMSTTIAVQKVDLSHTNTNLRSLERQMEELKNTKEESEIKVLTEKLNTLETKMKLCEQTIEEQKTQIHEMSVTNTEMKSKVEDLTRQIEVKKVAFSASFAVSANKHIGPLTAPTSLIYDHVFTNIGDAYNPKTGQFTAPVRGVYFFQLHIFAGGSNPAGANLLKNGQHMIAAYNHKAPHDINTSNGVSLLLEVGDVVSVTLGQGSWIAAYTSHLSTFGGYLLFPM</sequence>
<dbReference type="InterPro" id="IPR050822">
    <property type="entry name" value="Cerebellin_Synaptic_Org"/>
</dbReference>
<dbReference type="Pfam" id="PF00386">
    <property type="entry name" value="C1q"/>
    <property type="match status" value="1"/>
</dbReference>
<dbReference type="PROSITE" id="PS50871">
    <property type="entry name" value="C1Q"/>
    <property type="match status" value="1"/>
</dbReference>
<feature type="signal peptide" evidence="5">
    <location>
        <begin position="1"/>
        <end position="32"/>
    </location>
</feature>
<reference evidence="7" key="2">
    <citation type="submission" date="2025-08" db="UniProtKB">
        <authorList>
            <consortium name="Ensembl"/>
        </authorList>
    </citation>
    <scope>IDENTIFICATION</scope>
</reference>
<dbReference type="PANTHER" id="PTHR22923">
    <property type="entry name" value="CEREBELLIN-RELATED"/>
    <property type="match status" value="1"/>
</dbReference>
<dbReference type="Ensembl" id="ENSDCDT00010059792.1">
    <property type="protein sequence ID" value="ENSDCDP00010049394.1"/>
    <property type="gene ID" value="ENSDCDG00010029575.1"/>
</dbReference>
<evidence type="ECO:0000256" key="5">
    <source>
        <dbReference type="SAM" id="SignalP"/>
    </source>
</evidence>
<gene>
    <name evidence="7" type="primary">LOC114784727</name>
</gene>
<feature type="chain" id="PRO_5044211804" description="C1q domain-containing protein" evidence="5">
    <location>
        <begin position="33"/>
        <end position="283"/>
    </location>
</feature>
<dbReference type="GeneTree" id="ENSGT00950000183116"/>
<dbReference type="GO" id="GO:0005576">
    <property type="term" value="C:extracellular region"/>
    <property type="evidence" value="ECO:0007669"/>
    <property type="project" value="UniProtKB-SubCell"/>
</dbReference>
<evidence type="ECO:0000256" key="1">
    <source>
        <dbReference type="ARBA" id="ARBA00004613"/>
    </source>
</evidence>
<proteinExistence type="predicted"/>
<dbReference type="AlphaFoldDB" id="A0AAY4DVU0"/>
<dbReference type="PRINTS" id="PR00007">
    <property type="entry name" value="COMPLEMNTC1Q"/>
</dbReference>
<dbReference type="PANTHER" id="PTHR22923:SF102">
    <property type="entry name" value="CEREBELLIN 13-RELATED"/>
    <property type="match status" value="1"/>
</dbReference>
<accession>A0AAY4DVU0</accession>
<dbReference type="Gene3D" id="2.60.120.40">
    <property type="match status" value="1"/>
</dbReference>
<dbReference type="Gene3D" id="1.20.5.170">
    <property type="match status" value="1"/>
</dbReference>
<evidence type="ECO:0000256" key="2">
    <source>
        <dbReference type="ARBA" id="ARBA00022525"/>
    </source>
</evidence>
<dbReference type="GeneID" id="114784727"/>
<dbReference type="SMART" id="SM00110">
    <property type="entry name" value="C1Q"/>
    <property type="match status" value="1"/>
</dbReference>
<reference evidence="7 8" key="1">
    <citation type="submission" date="2020-06" db="EMBL/GenBank/DDBJ databases">
        <authorList>
            <consortium name="Wellcome Sanger Institute Data Sharing"/>
        </authorList>
    </citation>
    <scope>NUCLEOTIDE SEQUENCE [LARGE SCALE GENOMIC DNA]</scope>
</reference>
<keyword evidence="3 5" id="KW-0732">Signal</keyword>
<evidence type="ECO:0000313" key="8">
    <source>
        <dbReference type="Proteomes" id="UP000694580"/>
    </source>
</evidence>
<reference evidence="7" key="3">
    <citation type="submission" date="2025-09" db="UniProtKB">
        <authorList>
            <consortium name="Ensembl"/>
        </authorList>
    </citation>
    <scope>IDENTIFICATION</scope>
</reference>